<dbReference type="EMBL" id="JBHTCO010000042">
    <property type="protein sequence ID" value="MFC7395110.1"/>
    <property type="molecule type" value="Genomic_DNA"/>
</dbReference>
<feature type="transmembrane region" description="Helical" evidence="1">
    <location>
        <begin position="134"/>
        <end position="153"/>
    </location>
</feature>
<keyword evidence="1" id="KW-1133">Transmembrane helix</keyword>
<feature type="transmembrane region" description="Helical" evidence="1">
    <location>
        <begin position="204"/>
        <end position="222"/>
    </location>
</feature>
<dbReference type="Proteomes" id="UP001596505">
    <property type="component" value="Unassembled WGS sequence"/>
</dbReference>
<feature type="transmembrane region" description="Helical" evidence="1">
    <location>
        <begin position="109"/>
        <end position="127"/>
    </location>
</feature>
<evidence type="ECO:0000256" key="1">
    <source>
        <dbReference type="SAM" id="Phobius"/>
    </source>
</evidence>
<comment type="caution">
    <text evidence="2">The sequence shown here is derived from an EMBL/GenBank/DDBJ whole genome shotgun (WGS) entry which is preliminary data.</text>
</comment>
<feature type="transmembrane region" description="Helical" evidence="1">
    <location>
        <begin position="79"/>
        <end position="103"/>
    </location>
</feature>
<feature type="transmembrane region" description="Helical" evidence="1">
    <location>
        <begin position="311"/>
        <end position="333"/>
    </location>
</feature>
<gene>
    <name evidence="2" type="ORF">ACFQRG_19555</name>
</gene>
<dbReference type="PANTHER" id="PTHR37814">
    <property type="entry name" value="CONSERVED MEMBRANE PROTEIN"/>
    <property type="match status" value="1"/>
</dbReference>
<protein>
    <recommendedName>
        <fullName evidence="4">Membrane protein YkvI</fullName>
    </recommendedName>
</protein>
<feature type="transmembrane region" description="Helical" evidence="1">
    <location>
        <begin position="38"/>
        <end position="58"/>
    </location>
</feature>
<reference evidence="3" key="1">
    <citation type="journal article" date="2019" name="Int. J. Syst. Evol. Microbiol.">
        <title>The Global Catalogue of Microorganisms (GCM) 10K type strain sequencing project: providing services to taxonomists for standard genome sequencing and annotation.</title>
        <authorList>
            <consortium name="The Broad Institute Genomics Platform"/>
            <consortium name="The Broad Institute Genome Sequencing Center for Infectious Disease"/>
            <person name="Wu L."/>
            <person name="Ma J."/>
        </authorList>
    </citation>
    <scope>NUCLEOTIDE SEQUENCE [LARGE SCALE GENOMIC DNA]</scope>
    <source>
        <strain evidence="3">CGMCC 1.16305</strain>
    </source>
</reference>
<feature type="transmembrane region" description="Helical" evidence="1">
    <location>
        <begin position="249"/>
        <end position="274"/>
    </location>
</feature>
<evidence type="ECO:0008006" key="4">
    <source>
        <dbReference type="Google" id="ProtNLM"/>
    </source>
</evidence>
<organism evidence="2 3">
    <name type="scientific">Scopulibacillus cellulosilyticus</name>
    <dbReference type="NCBI Taxonomy" id="2665665"/>
    <lineage>
        <taxon>Bacteria</taxon>
        <taxon>Bacillati</taxon>
        <taxon>Bacillota</taxon>
        <taxon>Bacilli</taxon>
        <taxon>Bacillales</taxon>
        <taxon>Sporolactobacillaceae</taxon>
        <taxon>Scopulibacillus</taxon>
    </lineage>
</organism>
<sequence length="345" mass="39020">MVKAGLKWMFLISGTLIGAGYASGRELWQFFGQESALAIFIFTILFIISTYVIMKISFDQKTMHYLPVLKYLLGDKIAMFYDFLILLNLFSTTVVMLAGAGTSLEIMHVPYWLGVALICICLILLFVRGNKGMVLMNAIVIPLLILLLTYVLIKFIDTTDRVLSFDWLEQSNWPSAFTFTALNILPVVAVLSAVGRDVKTKGEIWIASIGSGLIFGGMSFLYNQSLVKMINEIRLYEIPLFIFVKSYPYTMTIIMSFLLLTAIYTTSAAGVFGLITRFENYFRAPLWKLALVFILLMLPLTTFGFSTLVAVLYPIYGVLNLYLLAAILIYPIIHRLDNNHKIYKE</sequence>
<keyword evidence="3" id="KW-1185">Reference proteome</keyword>
<accession>A0ABW2Q298</accession>
<dbReference type="InterPro" id="IPR038728">
    <property type="entry name" value="YkvI-like"/>
</dbReference>
<proteinExistence type="predicted"/>
<evidence type="ECO:0000313" key="3">
    <source>
        <dbReference type="Proteomes" id="UP001596505"/>
    </source>
</evidence>
<feature type="transmembrane region" description="Helical" evidence="1">
    <location>
        <begin position="173"/>
        <end position="192"/>
    </location>
</feature>
<feature type="transmembrane region" description="Helical" evidence="1">
    <location>
        <begin position="286"/>
        <end position="305"/>
    </location>
</feature>
<evidence type="ECO:0000313" key="2">
    <source>
        <dbReference type="EMBL" id="MFC7395110.1"/>
    </source>
</evidence>
<dbReference type="RefSeq" id="WP_380969297.1">
    <property type="nucleotide sequence ID" value="NZ_JBHTCO010000042.1"/>
</dbReference>
<name>A0ABW2Q298_9BACL</name>
<keyword evidence="1" id="KW-0472">Membrane</keyword>
<keyword evidence="1" id="KW-0812">Transmembrane</keyword>
<dbReference type="PANTHER" id="PTHR37814:SF1">
    <property type="entry name" value="MEMBRANE PROTEIN"/>
    <property type="match status" value="1"/>
</dbReference>